<dbReference type="RefSeq" id="WP_247415082.1">
    <property type="nucleotide sequence ID" value="NZ_JALLGW010000001.1"/>
</dbReference>
<dbReference type="Proteomes" id="UP001596099">
    <property type="component" value="Unassembled WGS sequence"/>
</dbReference>
<evidence type="ECO:0000259" key="1">
    <source>
        <dbReference type="Pfam" id="PF18545"/>
    </source>
</evidence>
<organism evidence="2 3">
    <name type="scientific">Halomarina salina</name>
    <dbReference type="NCBI Taxonomy" id="1872699"/>
    <lineage>
        <taxon>Archaea</taxon>
        <taxon>Methanobacteriati</taxon>
        <taxon>Methanobacteriota</taxon>
        <taxon>Stenosarchaea group</taxon>
        <taxon>Halobacteria</taxon>
        <taxon>Halobacteriales</taxon>
        <taxon>Natronomonadaceae</taxon>
        <taxon>Halomarina</taxon>
    </lineage>
</organism>
<comment type="caution">
    <text evidence="2">The sequence shown here is derived from an EMBL/GenBank/DDBJ whole genome shotgun (WGS) entry which is preliminary data.</text>
</comment>
<feature type="domain" description="Halobacterial output" evidence="1">
    <location>
        <begin position="22"/>
        <end position="90"/>
    </location>
</feature>
<proteinExistence type="predicted"/>
<evidence type="ECO:0000313" key="3">
    <source>
        <dbReference type="Proteomes" id="UP001596099"/>
    </source>
</evidence>
<evidence type="ECO:0000313" key="2">
    <source>
        <dbReference type="EMBL" id="MFC5972083.1"/>
    </source>
</evidence>
<dbReference type="AlphaFoldDB" id="A0ABD5RNR8"/>
<gene>
    <name evidence="2" type="ORF">ACFPYI_12155</name>
</gene>
<dbReference type="EMBL" id="JBHSQH010000001">
    <property type="protein sequence ID" value="MFC5972083.1"/>
    <property type="molecule type" value="Genomic_DNA"/>
</dbReference>
<reference evidence="2 3" key="1">
    <citation type="journal article" date="2019" name="Int. J. Syst. Evol. Microbiol.">
        <title>The Global Catalogue of Microorganisms (GCM) 10K type strain sequencing project: providing services to taxonomists for standard genome sequencing and annotation.</title>
        <authorList>
            <consortium name="The Broad Institute Genomics Platform"/>
            <consortium name="The Broad Institute Genome Sequencing Center for Infectious Disease"/>
            <person name="Wu L."/>
            <person name="Ma J."/>
        </authorList>
    </citation>
    <scope>NUCLEOTIDE SEQUENCE [LARGE SCALE GENOMIC DNA]</scope>
    <source>
        <strain evidence="2 3">CGMCC 1.12543</strain>
    </source>
</reference>
<name>A0ABD5RNR8_9EURY</name>
<sequence length="103" mass="10858">MDDAAPGQTGSAEHYTYDIGPEDPMSAAIVYAAADALDCDPLAMPELLYDAVNVDALDAMYPRGGHKHSDNPSVSFRYCDLSVTVDGDTVVLDATTTVDQSDG</sequence>
<protein>
    <submittedName>
        <fullName evidence="2">HalOD1 output domain-containing protein</fullName>
    </submittedName>
</protein>
<dbReference type="Pfam" id="PF18545">
    <property type="entry name" value="HalOD1"/>
    <property type="match status" value="1"/>
</dbReference>
<accession>A0ABD5RNR8</accession>
<keyword evidence="3" id="KW-1185">Reference proteome</keyword>
<dbReference type="InterPro" id="IPR040624">
    <property type="entry name" value="HalOD1"/>
</dbReference>